<feature type="domain" description="EAL" evidence="2">
    <location>
        <begin position="491"/>
        <end position="740"/>
    </location>
</feature>
<dbReference type="InterPro" id="IPR052155">
    <property type="entry name" value="Biofilm_reg_signaling"/>
</dbReference>
<evidence type="ECO:0000259" key="2">
    <source>
        <dbReference type="PROSITE" id="PS50883"/>
    </source>
</evidence>
<dbReference type="Pfam" id="PF00990">
    <property type="entry name" value="GGDEF"/>
    <property type="match status" value="1"/>
</dbReference>
<keyword evidence="1" id="KW-0472">Membrane</keyword>
<dbReference type="PANTHER" id="PTHR44757">
    <property type="entry name" value="DIGUANYLATE CYCLASE DGCP"/>
    <property type="match status" value="1"/>
</dbReference>
<protein>
    <submittedName>
        <fullName evidence="4">EAL domain-containing protein</fullName>
    </submittedName>
</protein>
<dbReference type="SUPFAM" id="SSF141868">
    <property type="entry name" value="EAL domain-like"/>
    <property type="match status" value="1"/>
</dbReference>
<dbReference type="AlphaFoldDB" id="A0A7X3LRK6"/>
<dbReference type="InterPro" id="IPR029787">
    <property type="entry name" value="Nucleotide_cyclase"/>
</dbReference>
<dbReference type="InterPro" id="IPR035919">
    <property type="entry name" value="EAL_sf"/>
</dbReference>
<dbReference type="PANTHER" id="PTHR44757:SF2">
    <property type="entry name" value="BIOFILM ARCHITECTURE MAINTENANCE PROTEIN MBAA"/>
    <property type="match status" value="1"/>
</dbReference>
<reference evidence="4 5" key="1">
    <citation type="submission" date="2019-12" db="EMBL/GenBank/DDBJ databases">
        <authorList>
            <person name="Li M."/>
        </authorList>
    </citation>
    <scope>NUCLEOTIDE SEQUENCE [LARGE SCALE GENOMIC DNA]</scope>
    <source>
        <strain evidence="4 5">GBMRC 2046</strain>
    </source>
</reference>
<dbReference type="Gene3D" id="3.30.70.270">
    <property type="match status" value="1"/>
</dbReference>
<keyword evidence="5" id="KW-1185">Reference proteome</keyword>
<gene>
    <name evidence="4" type="ORF">GR183_02710</name>
</gene>
<dbReference type="InterPro" id="IPR043128">
    <property type="entry name" value="Rev_trsase/Diguanyl_cyclase"/>
</dbReference>
<dbReference type="PROSITE" id="PS50887">
    <property type="entry name" value="GGDEF"/>
    <property type="match status" value="1"/>
</dbReference>
<feature type="transmembrane region" description="Helical" evidence="1">
    <location>
        <begin position="12"/>
        <end position="37"/>
    </location>
</feature>
<dbReference type="SUPFAM" id="SSF55073">
    <property type="entry name" value="Nucleotide cyclase"/>
    <property type="match status" value="1"/>
</dbReference>
<evidence type="ECO:0000313" key="4">
    <source>
        <dbReference type="EMBL" id="MXN63803.1"/>
    </source>
</evidence>
<dbReference type="InterPro" id="IPR007892">
    <property type="entry name" value="CHASE4"/>
</dbReference>
<evidence type="ECO:0000259" key="3">
    <source>
        <dbReference type="PROSITE" id="PS50887"/>
    </source>
</evidence>
<organism evidence="4 5">
    <name type="scientific">Stappia sediminis</name>
    <dbReference type="NCBI Taxonomy" id="2692190"/>
    <lineage>
        <taxon>Bacteria</taxon>
        <taxon>Pseudomonadati</taxon>
        <taxon>Pseudomonadota</taxon>
        <taxon>Alphaproteobacteria</taxon>
        <taxon>Hyphomicrobiales</taxon>
        <taxon>Stappiaceae</taxon>
        <taxon>Stappia</taxon>
    </lineage>
</organism>
<dbReference type="SMART" id="SM00052">
    <property type="entry name" value="EAL"/>
    <property type="match status" value="1"/>
</dbReference>
<sequence length="753" mass="83293">MHLDRRQNSSRLANAILFPVVGVVMLTVLLAVVLISWTSRTADRSALENESNLILSGLQLQGDLLAKEQESAAVWDAAYFSTRGRSFDPTWLHVNIGQRLFDSYGHDHTLIIGENRSPIYYSHGAIMTVGFEDEAFLAQIRPLVARTRARFIIQFARDEYGRDIFMPTRDGRAQAIYETGYAAIDGKPALVSVTAISPKLHGVAGERHAPAVLVSVKVLSGERLEDFSIMTGIEGLNMHIGGLPHANETALEIDAPTGQAIGHITWTPQYPGADILESVTPVLTFLSFAIAILTTAVLIYTRQSTKRLAESEARAKFASLHDGLTGLANRDLLTKRFEELLSDESGANGFLGVVYIDLDHFKDINDTLGHAAGDEVICEAARRLRVIVPSSALLARISGDEFALLVPECESRDDLDDLLKRIQDRFASPMYTSNTHLYVSLSIGAAVAPDDGASMGELLRKADIALYSAKANGRGRHTFFTTAMEEQVRARENLARELRRAIDHDQLSLVYQPQTTINGRKVLAVEALVRWNHPTRGQISPASFIPLAEETGLINDLGLWVLRRACRDAARWPHLKLAVNISPIQFRHPQFIERLASILSATGFNPHRLEIEVTENVFSHEDPLVLQMLQRVQQKGIRVALDDFGTGYSSLSYLRQFPFDTLKIDRGFIAGLETSPHASAILGTIINLGEALGMSVVAEGIETEHQASFLRLTNCDRLQGYYLSRPVPADEIGDVEIRLARQEYIEIDARKHA</sequence>
<dbReference type="EMBL" id="WUMV01000001">
    <property type="protein sequence ID" value="MXN63803.1"/>
    <property type="molecule type" value="Genomic_DNA"/>
</dbReference>
<dbReference type="Pfam" id="PF05228">
    <property type="entry name" value="CHASE4"/>
    <property type="match status" value="1"/>
</dbReference>
<dbReference type="InterPro" id="IPR001633">
    <property type="entry name" value="EAL_dom"/>
</dbReference>
<feature type="transmembrane region" description="Helical" evidence="1">
    <location>
        <begin position="282"/>
        <end position="301"/>
    </location>
</feature>
<evidence type="ECO:0000313" key="5">
    <source>
        <dbReference type="Proteomes" id="UP000433101"/>
    </source>
</evidence>
<dbReference type="CDD" id="cd01948">
    <property type="entry name" value="EAL"/>
    <property type="match status" value="1"/>
</dbReference>
<dbReference type="NCBIfam" id="TIGR00254">
    <property type="entry name" value="GGDEF"/>
    <property type="match status" value="1"/>
</dbReference>
<proteinExistence type="predicted"/>
<name>A0A7X3LRK6_9HYPH</name>
<evidence type="ECO:0000256" key="1">
    <source>
        <dbReference type="SAM" id="Phobius"/>
    </source>
</evidence>
<comment type="caution">
    <text evidence="4">The sequence shown here is derived from an EMBL/GenBank/DDBJ whole genome shotgun (WGS) entry which is preliminary data.</text>
</comment>
<dbReference type="InterPro" id="IPR000160">
    <property type="entry name" value="GGDEF_dom"/>
</dbReference>
<dbReference type="Proteomes" id="UP000433101">
    <property type="component" value="Unassembled WGS sequence"/>
</dbReference>
<dbReference type="PROSITE" id="PS50883">
    <property type="entry name" value="EAL"/>
    <property type="match status" value="1"/>
</dbReference>
<dbReference type="SMART" id="SM00267">
    <property type="entry name" value="GGDEF"/>
    <property type="match status" value="1"/>
</dbReference>
<accession>A0A7X3LRK6</accession>
<dbReference type="Gene3D" id="3.20.20.450">
    <property type="entry name" value="EAL domain"/>
    <property type="match status" value="1"/>
</dbReference>
<keyword evidence="1" id="KW-0812">Transmembrane</keyword>
<feature type="domain" description="GGDEF" evidence="3">
    <location>
        <begin position="349"/>
        <end position="482"/>
    </location>
</feature>
<dbReference type="Pfam" id="PF00563">
    <property type="entry name" value="EAL"/>
    <property type="match status" value="1"/>
</dbReference>
<dbReference type="CDD" id="cd01949">
    <property type="entry name" value="GGDEF"/>
    <property type="match status" value="1"/>
</dbReference>
<keyword evidence="1" id="KW-1133">Transmembrane helix</keyword>